<accession>A0A2I4DSW6</accession>
<evidence type="ECO:0000313" key="4">
    <source>
        <dbReference type="RefSeq" id="XP_018810243.2"/>
    </source>
</evidence>
<proteinExistence type="inferred from homology"/>
<dbReference type="OrthoDB" id="294295at2759"/>
<comment type="similarity">
    <text evidence="1">Belongs to the short-chain dehydrogenases/reductases (SDR) family.</text>
</comment>
<organism evidence="3 4">
    <name type="scientific">Juglans regia</name>
    <name type="common">English walnut</name>
    <dbReference type="NCBI Taxonomy" id="51240"/>
    <lineage>
        <taxon>Eukaryota</taxon>
        <taxon>Viridiplantae</taxon>
        <taxon>Streptophyta</taxon>
        <taxon>Embryophyta</taxon>
        <taxon>Tracheophyta</taxon>
        <taxon>Spermatophyta</taxon>
        <taxon>Magnoliopsida</taxon>
        <taxon>eudicotyledons</taxon>
        <taxon>Gunneridae</taxon>
        <taxon>Pentapetalae</taxon>
        <taxon>rosids</taxon>
        <taxon>fabids</taxon>
        <taxon>Fagales</taxon>
        <taxon>Juglandaceae</taxon>
        <taxon>Juglans</taxon>
    </lineage>
</organism>
<dbReference type="FunFam" id="3.40.50.720:FF:000084">
    <property type="entry name" value="Short-chain dehydrogenase reductase"/>
    <property type="match status" value="1"/>
</dbReference>
<dbReference type="Pfam" id="PF13561">
    <property type="entry name" value="adh_short_C2"/>
    <property type="match status" value="1"/>
</dbReference>
<dbReference type="PANTHER" id="PTHR43180:SF99">
    <property type="entry name" value="SECOISOLARICIRESINOL DEHYDROGENASE"/>
    <property type="match status" value="1"/>
</dbReference>
<dbReference type="InterPro" id="IPR002347">
    <property type="entry name" value="SDR_fam"/>
</dbReference>
<dbReference type="GeneID" id="108983148"/>
<evidence type="ECO:0000256" key="1">
    <source>
        <dbReference type="ARBA" id="ARBA00006484"/>
    </source>
</evidence>
<dbReference type="STRING" id="51240.A0A2I4DSW6"/>
<name>A0A2I4DSW6_JUGRE</name>
<dbReference type="RefSeq" id="XP_018810243.2">
    <property type="nucleotide sequence ID" value="XM_018954698.2"/>
</dbReference>
<evidence type="ECO:0000313" key="3">
    <source>
        <dbReference type="Proteomes" id="UP000235220"/>
    </source>
</evidence>
<dbReference type="InterPro" id="IPR036291">
    <property type="entry name" value="NAD(P)-bd_dom_sf"/>
</dbReference>
<dbReference type="Gramene" id="Jr05_10600_p1">
    <property type="protein sequence ID" value="cds.Jr05_10600_p1"/>
    <property type="gene ID" value="Jr05_10600"/>
</dbReference>
<sequence>MSGSSSLLAPIAKRLAGKVALITGGASGIGESTARLFAKHGAKVIIADIQDEIGFSVSQDKSINGAISYVHCDVTSESDVENAVNTAVSKHGKLDIMFNNAGRTGQIDENILDLEQNDYKRVFDVNVLGSFLGAKHAAKVMIPAKRGTILFTTSNTTLSHGMASHTYTASKHAVVGLTKNLCVELGQYGIRVNCISPHALPTPLLLKSMGIDKKKAEEMISSAANLKGAVLEEGDLAEAALFLASEESKYVSGLNLVVDGGYSTTNIAFPETIRKFFST</sequence>
<dbReference type="PRINTS" id="PR00080">
    <property type="entry name" value="SDRFAMILY"/>
</dbReference>
<dbReference type="Gene3D" id="3.40.50.720">
    <property type="entry name" value="NAD(P)-binding Rossmann-like Domain"/>
    <property type="match status" value="1"/>
</dbReference>
<protein>
    <submittedName>
        <fullName evidence="4">Secoisolariciresinol dehydrogenase-like</fullName>
    </submittedName>
</protein>
<keyword evidence="2" id="KW-0560">Oxidoreductase</keyword>
<accession>A0A2I4HRN2</accession>
<dbReference type="PROSITE" id="PS00061">
    <property type="entry name" value="ADH_SHORT"/>
    <property type="match status" value="1"/>
</dbReference>
<keyword evidence="3" id="KW-1185">Reference proteome</keyword>
<dbReference type="PANTHER" id="PTHR43180">
    <property type="entry name" value="3-OXOACYL-(ACYL-CARRIER-PROTEIN) REDUCTASE (AFU_ORTHOLOGUE AFUA_6G11210)"/>
    <property type="match status" value="1"/>
</dbReference>
<evidence type="ECO:0000256" key="2">
    <source>
        <dbReference type="ARBA" id="ARBA00023002"/>
    </source>
</evidence>
<dbReference type="SUPFAM" id="SSF51735">
    <property type="entry name" value="NAD(P)-binding Rossmann-fold domains"/>
    <property type="match status" value="1"/>
</dbReference>
<dbReference type="GO" id="GO:0016491">
    <property type="term" value="F:oxidoreductase activity"/>
    <property type="evidence" value="ECO:0007669"/>
    <property type="project" value="UniProtKB-KW"/>
</dbReference>
<dbReference type="Proteomes" id="UP000235220">
    <property type="component" value="Chromosome 5"/>
</dbReference>
<dbReference type="PRINTS" id="PR00081">
    <property type="entry name" value="GDHRDH"/>
</dbReference>
<dbReference type="KEGG" id="jre:108983148"/>
<gene>
    <name evidence="4" type="primary">LOC108983148</name>
</gene>
<dbReference type="InterPro" id="IPR020904">
    <property type="entry name" value="Sc_DH/Rdtase_CS"/>
</dbReference>
<dbReference type="NCBIfam" id="NF005559">
    <property type="entry name" value="PRK07231.1"/>
    <property type="match status" value="1"/>
</dbReference>
<dbReference type="AlphaFoldDB" id="A0A2I4DSW6"/>
<reference evidence="4" key="1">
    <citation type="submission" date="2025-08" db="UniProtKB">
        <authorList>
            <consortium name="RefSeq"/>
        </authorList>
    </citation>
    <scope>IDENTIFICATION</scope>
    <source>
        <tissue evidence="4">Leaves</tissue>
    </source>
</reference>